<dbReference type="AlphaFoldDB" id="A0A1Y1CC98"/>
<feature type="signal peptide" evidence="13">
    <location>
        <begin position="1"/>
        <end position="24"/>
    </location>
</feature>
<evidence type="ECO:0000256" key="9">
    <source>
        <dbReference type="ARBA" id="ARBA00023128"/>
    </source>
</evidence>
<dbReference type="GO" id="GO:0045259">
    <property type="term" value="C:proton-transporting ATP synthase complex"/>
    <property type="evidence" value="ECO:0007669"/>
    <property type="project" value="UniProtKB-KW"/>
</dbReference>
<evidence type="ECO:0000256" key="5">
    <source>
        <dbReference type="ARBA" id="ARBA00022692"/>
    </source>
</evidence>
<evidence type="ECO:0000256" key="10">
    <source>
        <dbReference type="ARBA" id="ARBA00023136"/>
    </source>
</evidence>
<keyword evidence="10" id="KW-0472">Membrane</keyword>
<comment type="similarity">
    <text evidence="2 12">Belongs to the ATPase protein 8 family.</text>
</comment>
<evidence type="ECO:0000256" key="11">
    <source>
        <dbReference type="ARBA" id="ARBA00023310"/>
    </source>
</evidence>
<keyword evidence="5 12" id="KW-0812">Transmembrane</keyword>
<keyword evidence="4 12" id="KW-0138">CF(0)</keyword>
<protein>
    <recommendedName>
        <fullName evidence="12">ATP synthase complex subunit 8</fullName>
    </recommendedName>
</protein>
<evidence type="ECO:0000256" key="8">
    <source>
        <dbReference type="ARBA" id="ARBA00023065"/>
    </source>
</evidence>
<organism evidence="14">
    <name type="scientific">Homonota fasciata</name>
    <name type="common">South American marked gecko</name>
    <dbReference type="NCBI Taxonomy" id="401549"/>
    <lineage>
        <taxon>Eukaryota</taxon>
        <taxon>Metazoa</taxon>
        <taxon>Chordata</taxon>
        <taxon>Craniata</taxon>
        <taxon>Vertebrata</taxon>
        <taxon>Euteleostomi</taxon>
        <taxon>Lepidosauria</taxon>
        <taxon>Squamata</taxon>
        <taxon>Bifurcata</taxon>
        <taxon>Gekkota</taxon>
        <taxon>Phyllodactylidae</taxon>
        <taxon>Homonota</taxon>
    </lineage>
</organism>
<geneLocation type="mitochondrion" evidence="14"/>
<evidence type="ECO:0000256" key="4">
    <source>
        <dbReference type="ARBA" id="ARBA00022547"/>
    </source>
</evidence>
<accession>A0A1Y1CC98</accession>
<evidence type="ECO:0000256" key="12">
    <source>
        <dbReference type="RuleBase" id="RU003661"/>
    </source>
</evidence>
<keyword evidence="11" id="KW-0066">ATP synthesis</keyword>
<comment type="subcellular location">
    <subcellularLocation>
        <location evidence="1 12">Mitochondrion membrane</location>
        <topology evidence="1 12">Single-pass membrane protein</topology>
    </subcellularLocation>
</comment>
<evidence type="ECO:0000256" key="2">
    <source>
        <dbReference type="ARBA" id="ARBA00008892"/>
    </source>
</evidence>
<evidence type="ECO:0000256" key="13">
    <source>
        <dbReference type="SAM" id="SignalP"/>
    </source>
</evidence>
<gene>
    <name evidence="14" type="primary">AT8</name>
</gene>
<keyword evidence="9 12" id="KW-0496">Mitochondrion</keyword>
<reference evidence="14" key="1">
    <citation type="submission" date="2012-07" db="EMBL/GenBank/DDBJ databases">
        <title>Nearly complete mitochondrial genome sequence of Homonota fasciata.</title>
        <authorList>
            <person name="Kumazawa Y."/>
        </authorList>
    </citation>
    <scope>NUCLEOTIDE SEQUENCE</scope>
    <source>
        <strain evidence="14">Hfas1</strain>
    </source>
</reference>
<dbReference type="GO" id="GO:0015078">
    <property type="term" value="F:proton transmembrane transporter activity"/>
    <property type="evidence" value="ECO:0007669"/>
    <property type="project" value="InterPro"/>
</dbReference>
<evidence type="ECO:0000256" key="3">
    <source>
        <dbReference type="ARBA" id="ARBA00022448"/>
    </source>
</evidence>
<keyword evidence="3 12" id="KW-0813">Transport</keyword>
<evidence type="ECO:0000256" key="7">
    <source>
        <dbReference type="ARBA" id="ARBA00022989"/>
    </source>
</evidence>
<dbReference type="InterPro" id="IPR001421">
    <property type="entry name" value="ATP8_metazoa"/>
</dbReference>
<name>A0A1Y1CC98_9SAUR</name>
<dbReference type="Pfam" id="PF00895">
    <property type="entry name" value="ATP-synt_8"/>
    <property type="match status" value="1"/>
</dbReference>
<keyword evidence="13" id="KW-0732">Signal</keyword>
<dbReference type="GO" id="GO:0031966">
    <property type="term" value="C:mitochondrial membrane"/>
    <property type="evidence" value="ECO:0007669"/>
    <property type="project" value="UniProtKB-SubCell"/>
</dbReference>
<feature type="chain" id="PRO_5013254152" description="ATP synthase complex subunit 8" evidence="13">
    <location>
        <begin position="25"/>
        <end position="53"/>
    </location>
</feature>
<keyword evidence="6 12" id="KW-0375">Hydrogen ion transport</keyword>
<keyword evidence="8 12" id="KW-0406">Ion transport</keyword>
<evidence type="ECO:0000256" key="1">
    <source>
        <dbReference type="ARBA" id="ARBA00004304"/>
    </source>
</evidence>
<evidence type="ECO:0000256" key="6">
    <source>
        <dbReference type="ARBA" id="ARBA00022781"/>
    </source>
</evidence>
<proteinExistence type="inferred from homology"/>
<dbReference type="EMBL" id="AB738953">
    <property type="protein sequence ID" value="BAX77940.1"/>
    <property type="molecule type" value="Genomic_DNA"/>
</dbReference>
<sequence>MPQLNPAPWFITLLTLWAILLVLKQPTTHLCTPTSAQTNTCAPRHTPWIWPWP</sequence>
<dbReference type="GO" id="GO:0015986">
    <property type="term" value="P:proton motive force-driven ATP synthesis"/>
    <property type="evidence" value="ECO:0007669"/>
    <property type="project" value="InterPro"/>
</dbReference>
<evidence type="ECO:0000313" key="14">
    <source>
        <dbReference type="EMBL" id="BAX77940.1"/>
    </source>
</evidence>
<keyword evidence="7" id="KW-1133">Transmembrane helix</keyword>